<dbReference type="PANTHER" id="PTHR36577:SF3">
    <property type="entry name" value="DUF521 DOMAIN PROTEIN (AFU_ORTHOLOGUE AFUA_6G00490)"/>
    <property type="match status" value="1"/>
</dbReference>
<dbReference type="CDD" id="cd01355">
    <property type="entry name" value="AcnX"/>
    <property type="match status" value="1"/>
</dbReference>
<organism evidence="5 6">
    <name type="scientific">Ruegeria pomeroyi</name>
    <dbReference type="NCBI Taxonomy" id="89184"/>
    <lineage>
        <taxon>Bacteria</taxon>
        <taxon>Pseudomonadati</taxon>
        <taxon>Pseudomonadota</taxon>
        <taxon>Alphaproteobacteria</taxon>
        <taxon>Rhodobacterales</taxon>
        <taxon>Roseobacteraceae</taxon>
        <taxon>Ruegeria</taxon>
    </lineage>
</organism>
<dbReference type="InterPro" id="IPR007506">
    <property type="entry name" value="PMDh-L-like_dom"/>
</dbReference>
<feature type="domain" description="Phosphomevalonate dehydratase large subunit-like" evidence="4">
    <location>
        <begin position="147"/>
        <end position="541"/>
    </location>
</feature>
<dbReference type="Pfam" id="PF04412">
    <property type="entry name" value="AcnX"/>
    <property type="match status" value="1"/>
</dbReference>
<dbReference type="AlphaFoldDB" id="A0A850LD81"/>
<keyword evidence="2" id="KW-0456">Lyase</keyword>
<evidence type="ECO:0000313" key="5">
    <source>
        <dbReference type="EMBL" id="NVK95475.1"/>
    </source>
</evidence>
<dbReference type="EMBL" id="JABXIY010000003">
    <property type="protein sequence ID" value="NVK95475.1"/>
    <property type="molecule type" value="Genomic_DNA"/>
</dbReference>
<evidence type="ECO:0000313" key="6">
    <source>
        <dbReference type="Proteomes" id="UP000565723"/>
    </source>
</evidence>
<dbReference type="GO" id="GO:0016829">
    <property type="term" value="F:lyase activity"/>
    <property type="evidence" value="ECO:0007669"/>
    <property type="project" value="UniProtKB-KW"/>
</dbReference>
<dbReference type="RefSeq" id="WP_011046362.1">
    <property type="nucleotide sequence ID" value="NZ_CP076685.1"/>
</dbReference>
<accession>A0A850LD81</accession>
<protein>
    <submittedName>
        <fullName evidence="5">DUF521 domain-containing protein</fullName>
    </submittedName>
</protein>
<evidence type="ECO:0000259" key="4">
    <source>
        <dbReference type="Pfam" id="PF04412"/>
    </source>
</evidence>
<name>A0A850LD81_9RHOB</name>
<dbReference type="CDD" id="cd01356">
    <property type="entry name" value="AcnX_swivel"/>
    <property type="match status" value="1"/>
</dbReference>
<dbReference type="InterPro" id="IPR012047">
    <property type="entry name" value="AcnX"/>
</dbReference>
<sequence>MAQCIVAAAASGPVLVCDEGLSFWGGVDPETGRVIDAHHPQHGAALAGAVVMMPTSRGSCSGSGVLLALALNGHAPAALVFREGEDVLTLGALVAAWMYDRPVAVLRLSAAEYAALAMEPSAEVTPERLTAGALSLTLEPLSGETLDLSDADRAMLSEEAAPPVRLAMRIICAMAAAQGAERLTDVSRAHIDGCIYHSEANLRFAEDMAAMGGRVCIPTTMNAISVDHANWRAQGVPPAFGGPASRLADAYLRMGARPSFTCAPYLLDDIPQAGEAIAWAESNAVVYANSVLAARSVKHPDYLDLCMALTGRAPLAGVYLDANRKAQVEIRVERPEGADDAFWPLLGYLAGRLAPDRIPLLTGLEGSAPSGDDLKALCAAFGTTSAAAMLHVAGVTPEADGALTDGAAHMAIAPGDFARAWDQFNPGPQRVELVAIGSPHASAHECRVLTDLLDGHRIADGTATIVTIGRGERDKLAGDGVLARLQALGVQVIPDLCWCSVTEPVLPPATRTIMTNSGKYAHYGPGLSGRAMRFGSLAHCAEAALTGYAPGRPGWINGQDRV</sequence>
<feature type="domain" description="Phosphomevalonate dehydratase small subunit-like" evidence="3">
    <location>
        <begin position="21"/>
        <end position="95"/>
    </location>
</feature>
<proteinExistence type="predicted"/>
<dbReference type="Gene3D" id="3.50.30.10">
    <property type="entry name" value="Phosphohistidine domain"/>
    <property type="match status" value="1"/>
</dbReference>
<dbReference type="Proteomes" id="UP000565723">
    <property type="component" value="Unassembled WGS sequence"/>
</dbReference>
<dbReference type="Pfam" id="PF01989">
    <property type="entry name" value="AcnX_swivel_put"/>
    <property type="match status" value="1"/>
</dbReference>
<gene>
    <name evidence="5" type="ORF">HW564_00975</name>
</gene>
<evidence type="ECO:0000256" key="2">
    <source>
        <dbReference type="ARBA" id="ARBA00023239"/>
    </source>
</evidence>
<reference evidence="5 6" key="1">
    <citation type="journal article" date="2020" name="Proc. Natl. Acad. Sci. U.S.A.">
        <title>Ecological drivers of bacterial community assembly in synthetic phycospheres.</title>
        <authorList>
            <person name="Fu H."/>
            <person name="Uchimiya M."/>
            <person name="Gore J."/>
            <person name="Moran M.A."/>
        </authorList>
    </citation>
    <scope>NUCLEOTIDE SEQUENCE [LARGE SCALE GENOMIC DNA]</scope>
    <source>
        <strain evidence="5">HF-Din03</strain>
    </source>
</reference>
<comment type="caution">
    <text evidence="5">The sequence shown here is derived from an EMBL/GenBank/DDBJ whole genome shotgun (WGS) entry which is preliminary data.</text>
</comment>
<evidence type="ECO:0000259" key="3">
    <source>
        <dbReference type="Pfam" id="PF01989"/>
    </source>
</evidence>
<dbReference type="SUPFAM" id="SSF52016">
    <property type="entry name" value="LeuD/IlvD-like"/>
    <property type="match status" value="1"/>
</dbReference>
<keyword evidence="1" id="KW-0408">Iron</keyword>
<dbReference type="PIRSF" id="PIRSF036630">
    <property type="entry name" value="UCP036630"/>
    <property type="match status" value="1"/>
</dbReference>
<dbReference type="PANTHER" id="PTHR36577">
    <property type="entry name" value="DUF521 DOMAIN PROTEIN (AFU_ORTHOLOGUE AFUA_6G00490)"/>
    <property type="match status" value="1"/>
</dbReference>
<dbReference type="OMA" id="CTCTPYL"/>
<evidence type="ECO:0000256" key="1">
    <source>
        <dbReference type="ARBA" id="ARBA00023004"/>
    </source>
</evidence>
<dbReference type="InterPro" id="IPR002840">
    <property type="entry name" value="PMDh-S-like_dom"/>
</dbReference>